<dbReference type="Proteomes" id="UP000679247">
    <property type="component" value="Chromosome"/>
</dbReference>
<protein>
    <submittedName>
        <fullName evidence="2">Uncharacterized protein</fullName>
    </submittedName>
</protein>
<accession>A0ABX8FDG2</accession>
<gene>
    <name evidence="2" type="ORF">J1899_20145</name>
</gene>
<evidence type="ECO:0000313" key="3">
    <source>
        <dbReference type="Proteomes" id="UP000679247"/>
    </source>
</evidence>
<organism evidence="2 3">
    <name type="scientific">Cytobacillus gottheilii</name>
    <dbReference type="NCBI Taxonomy" id="859144"/>
    <lineage>
        <taxon>Bacteria</taxon>
        <taxon>Bacillati</taxon>
        <taxon>Bacillota</taxon>
        <taxon>Bacilli</taxon>
        <taxon>Bacillales</taxon>
        <taxon>Bacillaceae</taxon>
        <taxon>Cytobacillus</taxon>
    </lineage>
</organism>
<dbReference type="EMBL" id="CP071709">
    <property type="protein sequence ID" value="QVY61242.1"/>
    <property type="molecule type" value="Genomic_DNA"/>
</dbReference>
<keyword evidence="3" id="KW-1185">Reference proteome</keyword>
<dbReference type="RefSeq" id="WP_214476278.1">
    <property type="nucleotide sequence ID" value="NZ_CP071709.1"/>
</dbReference>
<feature type="region of interest" description="Disordered" evidence="1">
    <location>
        <begin position="36"/>
        <end position="95"/>
    </location>
</feature>
<name>A0ABX8FDG2_9BACI</name>
<reference evidence="2 3" key="1">
    <citation type="submission" date="2021-03" db="EMBL/GenBank/DDBJ databases">
        <title>The first data on the complete genome of the tetrodotoxin-producing bacterium.</title>
        <authorList>
            <person name="Melnikova D.I."/>
            <person name="Nijland R."/>
            <person name="Magarlamov T.Y."/>
        </authorList>
    </citation>
    <scope>NUCLEOTIDE SEQUENCE [LARGE SCALE GENOMIC DNA]</scope>
    <source>
        <strain evidence="2 3">1839</strain>
    </source>
</reference>
<sequence>MTELKNKLSAFLLSLLLILSAGVFYYEGAPVPVEAKEQQENVSSEGELDEEPQVETIKEEAKEEQPVGSEKDEQQSGEKQEEGKQEYKSENHDKKKTITIYGETYHLMMDDPNAKSVKAAQSIGADFYAIPQSDVAALVKDGEVIANMSVGTMRILPEYKEFVSNYVQHRKERGIEENIDLVLNTGAKVHAEFENYSYYLLSLEDGYLIVHYD</sequence>
<proteinExistence type="predicted"/>
<feature type="compositionally biased region" description="Basic and acidic residues" evidence="1">
    <location>
        <begin position="56"/>
        <end position="93"/>
    </location>
</feature>
<evidence type="ECO:0000313" key="2">
    <source>
        <dbReference type="EMBL" id="QVY61242.1"/>
    </source>
</evidence>
<evidence type="ECO:0000256" key="1">
    <source>
        <dbReference type="SAM" id="MobiDB-lite"/>
    </source>
</evidence>